<accession>A0ABS8RP88</accession>
<keyword evidence="2" id="KW-1185">Reference proteome</keyword>
<dbReference type="Proteomes" id="UP000823775">
    <property type="component" value="Unassembled WGS sequence"/>
</dbReference>
<sequence>MDPALEMSNLEEFSTLCFSSCTSEVFTGLPNLRRLNIRETPSESIRKYMGECLIDMSTLALLLRNPPEELKKNKRTWESILKFHINKTLIQKTRDSSPIFEIKRKFDEQATKLSGMWDELLDNIFGSSSTAQ</sequence>
<comment type="caution">
    <text evidence="1">The sequence shown here is derived from an EMBL/GenBank/DDBJ whole genome shotgun (WGS) entry which is preliminary data.</text>
</comment>
<evidence type="ECO:0000313" key="1">
    <source>
        <dbReference type="EMBL" id="MCD7448061.1"/>
    </source>
</evidence>
<reference evidence="1 2" key="1">
    <citation type="journal article" date="2021" name="BMC Genomics">
        <title>Datura genome reveals duplications of psychoactive alkaloid biosynthetic genes and high mutation rate following tissue culture.</title>
        <authorList>
            <person name="Rajewski A."/>
            <person name="Carter-House D."/>
            <person name="Stajich J."/>
            <person name="Litt A."/>
        </authorList>
    </citation>
    <scope>NUCLEOTIDE SEQUENCE [LARGE SCALE GENOMIC DNA]</scope>
    <source>
        <strain evidence="1">AR-01</strain>
    </source>
</reference>
<gene>
    <name evidence="1" type="ORF">HAX54_037763</name>
</gene>
<name>A0ABS8RP88_DATST</name>
<organism evidence="1 2">
    <name type="scientific">Datura stramonium</name>
    <name type="common">Jimsonweed</name>
    <name type="synonym">Common thornapple</name>
    <dbReference type="NCBI Taxonomy" id="4076"/>
    <lineage>
        <taxon>Eukaryota</taxon>
        <taxon>Viridiplantae</taxon>
        <taxon>Streptophyta</taxon>
        <taxon>Embryophyta</taxon>
        <taxon>Tracheophyta</taxon>
        <taxon>Spermatophyta</taxon>
        <taxon>Magnoliopsida</taxon>
        <taxon>eudicotyledons</taxon>
        <taxon>Gunneridae</taxon>
        <taxon>Pentapetalae</taxon>
        <taxon>asterids</taxon>
        <taxon>lamiids</taxon>
        <taxon>Solanales</taxon>
        <taxon>Solanaceae</taxon>
        <taxon>Solanoideae</taxon>
        <taxon>Datureae</taxon>
        <taxon>Datura</taxon>
    </lineage>
</organism>
<proteinExistence type="predicted"/>
<protein>
    <submittedName>
        <fullName evidence="1">Uncharacterized protein</fullName>
    </submittedName>
</protein>
<evidence type="ECO:0000313" key="2">
    <source>
        <dbReference type="Proteomes" id="UP000823775"/>
    </source>
</evidence>
<dbReference type="EMBL" id="JACEIK010000051">
    <property type="protein sequence ID" value="MCD7448061.1"/>
    <property type="molecule type" value="Genomic_DNA"/>
</dbReference>